<evidence type="ECO:0000313" key="1">
    <source>
        <dbReference type="EMBL" id="SQF92568.1"/>
    </source>
</evidence>
<proteinExistence type="predicted"/>
<gene>
    <name evidence="1" type="ORF">NCTC10038_04008</name>
</gene>
<dbReference type="Proteomes" id="UP000248640">
    <property type="component" value="Chromosome 1"/>
</dbReference>
<dbReference type="RefSeq" id="WP_053257038.1">
    <property type="nucleotide sequence ID" value="NZ_CBCRXZ010000001.1"/>
</dbReference>
<dbReference type="GeneID" id="61639861"/>
<dbReference type="EMBL" id="LS483372">
    <property type="protein sequence ID" value="SQF92568.1"/>
    <property type="molecule type" value="Genomic_DNA"/>
</dbReference>
<organism evidence="1 2">
    <name type="scientific">Pseudomonas fluorescens</name>
    <dbReference type="NCBI Taxonomy" id="294"/>
    <lineage>
        <taxon>Bacteria</taxon>
        <taxon>Pseudomonadati</taxon>
        <taxon>Pseudomonadota</taxon>
        <taxon>Gammaproteobacteria</taxon>
        <taxon>Pseudomonadales</taxon>
        <taxon>Pseudomonadaceae</taxon>
        <taxon>Pseudomonas</taxon>
    </lineage>
</organism>
<name>A0A3M3XN49_PSEFL</name>
<evidence type="ECO:0000313" key="2">
    <source>
        <dbReference type="Proteomes" id="UP000248640"/>
    </source>
</evidence>
<accession>A0A3M3XN49</accession>
<reference evidence="1 2" key="1">
    <citation type="submission" date="2018-06" db="EMBL/GenBank/DDBJ databases">
        <authorList>
            <consortium name="Pathogen Informatics"/>
            <person name="Doyle S."/>
        </authorList>
    </citation>
    <scope>NUCLEOTIDE SEQUENCE [LARGE SCALE GENOMIC DNA]</scope>
    <source>
        <strain evidence="1 2">NCTC10038</strain>
    </source>
</reference>
<sequence>MTHMDSIIRQFSAEGAIHLYSSPPSVLTPADLYRAKDDAHFRAAIAGSNIYLITARRRVLINPHNLQLLGRAAYGSFIVMDEQGVQSVPFRYDIPRIGPDDQDEIEQVLVAPNGTHLIILSTSRQMTTAAHIVVANAMSALEADHRDMNVLYVGQGIGKVHTRTAVDRLLNHTTLQRILAETSTNSPELEVSILLYRFEHGRTMISNGGDLNAEPIASDQDETAHFERLRNVRLNRDEVVTLAEAALINHFKPHYNTLLKSTNFAANHKIKPLKKLLAKGITGLTVEICTSTLNARLGTRDALPMELSTFMPADVLEGCNLDSEQEKQAWAEELRVMAHTHYASFPLTTPQERDTFMHGMVWLGETDREHIWPLPGKGAQPPATP</sequence>
<protein>
    <submittedName>
        <fullName evidence="1">Uncharacterized protein</fullName>
    </submittedName>
</protein>
<dbReference type="AlphaFoldDB" id="A0A3M3XN49"/>